<feature type="binding site" evidence="12">
    <location>
        <begin position="231"/>
        <end position="233"/>
    </location>
    <ligand>
        <name>substrate</name>
    </ligand>
</feature>
<dbReference type="GO" id="GO:0005737">
    <property type="term" value="C:cytoplasm"/>
    <property type="evidence" value="ECO:0007669"/>
    <property type="project" value="UniProtKB-SubCell"/>
</dbReference>
<comment type="cofactor">
    <cofactor evidence="13">
        <name>Ca(2+)</name>
        <dbReference type="ChEBI" id="CHEBI:29108"/>
    </cofactor>
    <text evidence="13">Binds 1 Ca(2+) cation per subunit. Seen in 1 crystal structure, it is not clear if it is physiologically important.</text>
</comment>
<keyword evidence="7 13" id="KW-0862">Zinc</keyword>
<feature type="binding site" evidence="10 12">
    <location>
        <begin position="363"/>
        <end position="367"/>
    </location>
    <ligand>
        <name>substrate</name>
    </ligand>
</feature>
<evidence type="ECO:0000256" key="1">
    <source>
        <dbReference type="ARBA" id="ARBA00004496"/>
    </source>
</evidence>
<keyword evidence="9 10" id="KW-0694">RNA-binding</keyword>
<dbReference type="PIRSF" id="PIRSF004803">
    <property type="entry name" value="RnjA"/>
    <property type="match status" value="1"/>
</dbReference>
<feature type="binding site" evidence="13">
    <location>
        <position position="140"/>
    </location>
    <ligand>
        <name>Zn(2+)</name>
        <dbReference type="ChEBI" id="CHEBI:29105"/>
        <label>1</label>
        <note>catalytic</note>
    </ligand>
</feature>
<evidence type="ECO:0000313" key="15">
    <source>
        <dbReference type="EMBL" id="SFB46579.1"/>
    </source>
</evidence>
<dbReference type="PANTHER" id="PTHR43694">
    <property type="entry name" value="RIBONUCLEASE J"/>
    <property type="match status" value="1"/>
</dbReference>
<dbReference type="SUPFAM" id="SSF56281">
    <property type="entry name" value="Metallo-hydrolase/oxidoreductase"/>
    <property type="match status" value="1"/>
</dbReference>
<evidence type="ECO:0000256" key="13">
    <source>
        <dbReference type="PIRSR" id="PIRSR004803-3"/>
    </source>
</evidence>
<feature type="binding site" evidence="13">
    <location>
        <position position="47"/>
    </location>
    <ligand>
        <name>Ca(2+)</name>
        <dbReference type="ChEBI" id="CHEBI:29108"/>
    </ligand>
</feature>
<keyword evidence="3 10" id="KW-0540">Nuclease</keyword>
<dbReference type="Pfam" id="PF00753">
    <property type="entry name" value="Lactamase_B"/>
    <property type="match status" value="1"/>
</dbReference>
<dbReference type="STRING" id="84698.SAMN04488528_10774"/>
<keyword evidence="10" id="KW-0698">rRNA processing</keyword>
<dbReference type="EMBL" id="FOKI01000077">
    <property type="protein sequence ID" value="SFB46579.1"/>
    <property type="molecule type" value="Genomic_DNA"/>
</dbReference>
<feature type="binding site" evidence="13">
    <location>
        <position position="72"/>
    </location>
    <ligand>
        <name>Zn(2+)</name>
        <dbReference type="ChEBI" id="CHEBI:29105"/>
        <label>1</label>
        <note>catalytic</note>
    </ligand>
</feature>
<dbReference type="RefSeq" id="WP_090043291.1">
    <property type="nucleotide sequence ID" value="NZ_FOKI01000077.1"/>
</dbReference>
<evidence type="ECO:0000256" key="11">
    <source>
        <dbReference type="PIRSR" id="PIRSR004803-1"/>
    </source>
</evidence>
<keyword evidence="13" id="KW-0106">Calcium</keyword>
<dbReference type="SMART" id="SM00849">
    <property type="entry name" value="Lactamase_B"/>
    <property type="match status" value="1"/>
</dbReference>
<dbReference type="HAMAP" id="MF_01491">
    <property type="entry name" value="RNase_J_bact"/>
    <property type="match status" value="1"/>
</dbReference>
<feature type="domain" description="Metallo-beta-lactamase" evidence="14">
    <location>
        <begin position="19"/>
        <end position="222"/>
    </location>
</feature>
<evidence type="ECO:0000256" key="5">
    <source>
        <dbReference type="ARBA" id="ARBA00022759"/>
    </source>
</evidence>
<dbReference type="GO" id="GO:0003723">
    <property type="term" value="F:RNA binding"/>
    <property type="evidence" value="ECO:0007669"/>
    <property type="project" value="UniProtKB-UniRule"/>
</dbReference>
<dbReference type="InterPro" id="IPR001279">
    <property type="entry name" value="Metallo-B-lactamas"/>
</dbReference>
<dbReference type="GO" id="GO:0006364">
    <property type="term" value="P:rRNA processing"/>
    <property type="evidence" value="ECO:0007669"/>
    <property type="project" value="UniProtKB-UniRule"/>
</dbReference>
<feature type="binding site" evidence="13">
    <location>
        <position position="442"/>
    </location>
    <ligand>
        <name>Ca(2+)</name>
        <dbReference type="ChEBI" id="CHEBI:29108"/>
    </ligand>
</feature>
<evidence type="ECO:0000256" key="12">
    <source>
        <dbReference type="PIRSR" id="PIRSR004803-2"/>
    </source>
</evidence>
<evidence type="ECO:0000256" key="8">
    <source>
        <dbReference type="ARBA" id="ARBA00022839"/>
    </source>
</evidence>
<keyword evidence="16" id="KW-1185">Reference proteome</keyword>
<organism evidence="15 16">
    <name type="scientific">Clostridium frigidicarnis</name>
    <dbReference type="NCBI Taxonomy" id="84698"/>
    <lineage>
        <taxon>Bacteria</taxon>
        <taxon>Bacillati</taxon>
        <taxon>Bacillota</taxon>
        <taxon>Clostridia</taxon>
        <taxon>Eubacteriales</taxon>
        <taxon>Clostridiaceae</taxon>
        <taxon>Clostridium</taxon>
    </lineage>
</organism>
<evidence type="ECO:0000256" key="3">
    <source>
        <dbReference type="ARBA" id="ARBA00022722"/>
    </source>
</evidence>
<feature type="active site" description="Proton acceptor" evidence="11">
    <location>
        <position position="367"/>
    </location>
</feature>
<keyword evidence="2 10" id="KW-0963">Cytoplasm</keyword>
<keyword evidence="4 13" id="KW-0479">Metal-binding</keyword>
<feature type="binding site" evidence="13">
    <location>
        <position position="74"/>
    </location>
    <ligand>
        <name>Zn(2+)</name>
        <dbReference type="ChEBI" id="CHEBI:29105"/>
        <label>1</label>
        <note>catalytic</note>
    </ligand>
</feature>
<dbReference type="Pfam" id="PF22505">
    <property type="entry name" value="RNase_J_b_CASP"/>
    <property type="match status" value="1"/>
</dbReference>
<dbReference type="InterPro" id="IPR004613">
    <property type="entry name" value="RNase_J"/>
</dbReference>
<dbReference type="InterPro" id="IPR041636">
    <property type="entry name" value="RNase_J_C"/>
</dbReference>
<name>A0A1I1B897_9CLOT</name>
<dbReference type="OrthoDB" id="9758375at2"/>
<comment type="similarity">
    <text evidence="10">Belongs to the metallo-beta-lactamase superfamily. RNA-metabolizing metallo-beta-lactamase-like family. Bacterial RNase J subfamily.</text>
</comment>
<evidence type="ECO:0000256" key="10">
    <source>
        <dbReference type="HAMAP-Rule" id="MF_01491"/>
    </source>
</evidence>
<accession>A0A1I1B897</accession>
<evidence type="ECO:0000256" key="9">
    <source>
        <dbReference type="ARBA" id="ARBA00022884"/>
    </source>
</evidence>
<dbReference type="InterPro" id="IPR030854">
    <property type="entry name" value="RNase_J_bac"/>
</dbReference>
<gene>
    <name evidence="10" type="primary">rnj</name>
    <name evidence="15" type="ORF">SAMN04488528_10774</name>
</gene>
<dbReference type="CDD" id="cd07714">
    <property type="entry name" value="RNaseJ_MBL-fold"/>
    <property type="match status" value="1"/>
</dbReference>
<dbReference type="InterPro" id="IPR011108">
    <property type="entry name" value="RMMBL"/>
</dbReference>
<evidence type="ECO:0000256" key="6">
    <source>
        <dbReference type="ARBA" id="ARBA00022801"/>
    </source>
</evidence>
<feature type="binding site" evidence="13">
    <location>
        <position position="389"/>
    </location>
    <ligand>
        <name>Zn(2+)</name>
        <dbReference type="ChEBI" id="CHEBI:29105"/>
        <label>1</label>
        <note>catalytic</note>
    </ligand>
</feature>
<dbReference type="NCBIfam" id="TIGR00649">
    <property type="entry name" value="MG423"/>
    <property type="match status" value="1"/>
</dbReference>
<sequence>MESKSKVKVISLGGLGEIGKNITAIEYGNEIVVIDCGMAFPDEEMYGIDIVIPDITYLINNRDKVKGFFLTHGHEDHIGALPYILKQINVPLYGTKLTLGLVESKLQEHNILSDCELNVVKPGDIIKVDNMSVEFIRTNHSIADSCSLAISTPLGVIFHTGDFKVDYTPIDGEIINLERYSEIGKKGVLLLMADSTNAERIGYTMSEKTVGKKLENIFYGAKGRVIVATFASNIHRIQQIVDSSVKQGRKVAFSGRSMEKISQVALELGYLNIQEDVLIGIDDIYKYPNDKVTIVTTGSQGEPMSGLSRIAAGTHRKLRVESGDLFIISASPIPGNEKSISNVINELCRRGAEVIYSSLEDIHVSGHACQEELKLVHRLLKPKYFIPIHGEYRHLKQHAILAEKLGLSKSNIFILDIGETFEITSNKAHIANKVPSGRIMVDGLGVGDVGNIVLRDRKHLSQDGIITIVVTIDKQAATVISGPDIVSRGFIYMKESEDLLRDAKHIVRDSLDNCLSNKVFNWSVIKSSIRSDLGEFLYKKTRRKPLILPVIMEI</sequence>
<comment type="function">
    <text evidence="10">An RNase that has 5'-3' exonuclease and possibly endonuclease activity. Involved in maturation of rRNA and in some organisms also mRNA maturation and/or decay.</text>
</comment>
<dbReference type="Pfam" id="PF17770">
    <property type="entry name" value="RNase_J_C"/>
    <property type="match status" value="1"/>
</dbReference>
<dbReference type="Gene3D" id="3.60.15.10">
    <property type="entry name" value="Ribonuclease Z/Hydroxyacylglutathione hydrolase-like"/>
    <property type="match status" value="1"/>
</dbReference>
<dbReference type="PANTHER" id="PTHR43694:SF1">
    <property type="entry name" value="RIBONUCLEASE J"/>
    <property type="match status" value="1"/>
</dbReference>
<feature type="binding site" evidence="13">
    <location>
        <position position="77"/>
    </location>
    <ligand>
        <name>Zn(2+)</name>
        <dbReference type="ChEBI" id="CHEBI:29105"/>
        <label>1</label>
        <note>catalytic</note>
    </ligand>
</feature>
<feature type="binding site" evidence="13">
    <location>
        <position position="162"/>
    </location>
    <ligand>
        <name>Zn(2+)</name>
        <dbReference type="ChEBI" id="CHEBI:29105"/>
        <label>1</label>
        <note>catalytic</note>
    </ligand>
</feature>
<feature type="binding site" evidence="13">
    <location>
        <position position="76"/>
    </location>
    <ligand>
        <name>Zn(2+)</name>
        <dbReference type="ChEBI" id="CHEBI:29105"/>
        <label>1</label>
        <note>catalytic</note>
    </ligand>
</feature>
<evidence type="ECO:0000259" key="14">
    <source>
        <dbReference type="SMART" id="SM00849"/>
    </source>
</evidence>
<evidence type="ECO:0000313" key="16">
    <source>
        <dbReference type="Proteomes" id="UP000198619"/>
    </source>
</evidence>
<evidence type="ECO:0000256" key="4">
    <source>
        <dbReference type="ARBA" id="ARBA00022723"/>
    </source>
</evidence>
<comment type="subunit">
    <text evidence="10">Homodimer, may be a subunit of the RNA degradosome.</text>
</comment>
<protein>
    <recommendedName>
        <fullName evidence="10">Ribonuclease J</fullName>
        <shortName evidence="10">RNase J</shortName>
        <ecNumber evidence="10">3.1.-.-</ecNumber>
    </recommendedName>
</protein>
<dbReference type="EC" id="3.1.-.-" evidence="10"/>
<evidence type="ECO:0000256" key="7">
    <source>
        <dbReference type="ARBA" id="ARBA00022833"/>
    </source>
</evidence>
<dbReference type="AlphaFoldDB" id="A0A1I1B897"/>
<feature type="binding site" evidence="13">
    <location>
        <position position="49"/>
    </location>
    <ligand>
        <name>Ca(2+)</name>
        <dbReference type="ChEBI" id="CHEBI:29108"/>
    </ligand>
</feature>
<evidence type="ECO:0000256" key="2">
    <source>
        <dbReference type="ARBA" id="ARBA00022490"/>
    </source>
</evidence>
<dbReference type="GO" id="GO:0004534">
    <property type="term" value="F:5'-3' RNA exonuclease activity"/>
    <property type="evidence" value="ECO:0007669"/>
    <property type="project" value="UniProtKB-UniRule"/>
</dbReference>
<dbReference type="Pfam" id="PF07521">
    <property type="entry name" value="RMMBL"/>
    <property type="match status" value="1"/>
</dbReference>
<dbReference type="Gene3D" id="3.40.50.10710">
    <property type="entry name" value="Metallo-hydrolase/oxidoreductase"/>
    <property type="match status" value="1"/>
</dbReference>
<comment type="subcellular location">
    <subcellularLocation>
        <location evidence="1 10">Cytoplasm</location>
    </subcellularLocation>
</comment>
<dbReference type="Proteomes" id="UP000198619">
    <property type="component" value="Unassembled WGS sequence"/>
</dbReference>
<proteinExistence type="inferred from homology"/>
<dbReference type="GO" id="GO:0008270">
    <property type="term" value="F:zinc ion binding"/>
    <property type="evidence" value="ECO:0007669"/>
    <property type="project" value="InterPro"/>
</dbReference>
<dbReference type="GO" id="GO:0004521">
    <property type="term" value="F:RNA endonuclease activity"/>
    <property type="evidence" value="ECO:0007669"/>
    <property type="project" value="UniProtKB-UniRule"/>
</dbReference>
<dbReference type="InterPro" id="IPR036866">
    <property type="entry name" value="RibonucZ/Hydroxyglut_hydro"/>
</dbReference>
<feature type="active site" description="Proton donor" evidence="11">
    <location>
        <position position="194"/>
    </location>
</feature>
<dbReference type="Gene3D" id="3.10.20.580">
    <property type="match status" value="1"/>
</dbReference>
<reference evidence="15 16" key="1">
    <citation type="submission" date="2016-10" db="EMBL/GenBank/DDBJ databases">
        <authorList>
            <person name="de Groot N.N."/>
        </authorList>
    </citation>
    <scope>NUCLEOTIDE SEQUENCE [LARGE SCALE GENOMIC DNA]</scope>
    <source>
        <strain evidence="15 16">DSM 12271</strain>
    </source>
</reference>
<keyword evidence="6 10" id="KW-0378">Hydrolase</keyword>
<dbReference type="InterPro" id="IPR042173">
    <property type="entry name" value="RNase_J_2"/>
</dbReference>
<keyword evidence="5 10" id="KW-0255">Endonuclease</keyword>
<dbReference type="FunFam" id="3.10.20.580:FF:000001">
    <property type="entry name" value="Ribonuclease J"/>
    <property type="match status" value="1"/>
</dbReference>
<comment type="cofactor">
    <cofactor evidence="13">
        <name>Zn(2+)</name>
        <dbReference type="ChEBI" id="CHEBI:29105"/>
    </cofactor>
    <text evidence="13">Binds 2 Zn(2+) ions per subunit. It is not clear if Zn(2+) or Mg(2+) is physiologically important.</text>
</comment>
<keyword evidence="8 10" id="KW-0269">Exonuclease</keyword>
<dbReference type="InterPro" id="IPR055132">
    <property type="entry name" value="RNase_J_b_CASP"/>
</dbReference>